<evidence type="ECO:0000313" key="3">
    <source>
        <dbReference type="Proteomes" id="UP001634394"/>
    </source>
</evidence>
<keyword evidence="1" id="KW-0732">Signal</keyword>
<organism evidence="2 3">
    <name type="scientific">Sinanodonta woodiana</name>
    <name type="common">Chinese pond mussel</name>
    <name type="synonym">Anodonta woodiana</name>
    <dbReference type="NCBI Taxonomy" id="1069815"/>
    <lineage>
        <taxon>Eukaryota</taxon>
        <taxon>Metazoa</taxon>
        <taxon>Spiralia</taxon>
        <taxon>Lophotrochozoa</taxon>
        <taxon>Mollusca</taxon>
        <taxon>Bivalvia</taxon>
        <taxon>Autobranchia</taxon>
        <taxon>Heteroconchia</taxon>
        <taxon>Palaeoheterodonta</taxon>
        <taxon>Unionida</taxon>
        <taxon>Unionoidea</taxon>
        <taxon>Unionidae</taxon>
        <taxon>Unioninae</taxon>
        <taxon>Sinanodonta</taxon>
    </lineage>
</organism>
<accession>A0ABD3WHP8</accession>
<evidence type="ECO:0000313" key="2">
    <source>
        <dbReference type="EMBL" id="KAL3873486.1"/>
    </source>
</evidence>
<reference evidence="2 3" key="1">
    <citation type="submission" date="2024-11" db="EMBL/GenBank/DDBJ databases">
        <title>Chromosome-level genome assembly of the freshwater bivalve Anodonta woodiana.</title>
        <authorList>
            <person name="Chen X."/>
        </authorList>
    </citation>
    <scope>NUCLEOTIDE SEQUENCE [LARGE SCALE GENOMIC DNA]</scope>
    <source>
        <strain evidence="2">MN2024</strain>
        <tissue evidence="2">Gills</tissue>
    </source>
</reference>
<comment type="caution">
    <text evidence="2">The sequence shown here is derived from an EMBL/GenBank/DDBJ whole genome shotgun (WGS) entry which is preliminary data.</text>
</comment>
<dbReference type="EMBL" id="JBJQND010000006">
    <property type="protein sequence ID" value="KAL3873486.1"/>
    <property type="molecule type" value="Genomic_DNA"/>
</dbReference>
<sequence>MIVTSLRLLLLIGSISTVFIPKQETDISDCCIIMQFLDVCQIPDRSRLLTTIKYMMAVFKAVNSHSKYALQVLCFPAHQQALFSLHTVNKSLYVKNVGSNKIMRTFSKQSRALAGMSNVAEQYDYDAGVIAFEEELIIKDLRDVHPFKRVFHKFEKTFAPTDDLYPSKIIKHGFSTIHLSLVMRQENKFLFLTQ</sequence>
<gene>
    <name evidence="2" type="ORF">ACJMK2_036596</name>
</gene>
<name>A0ABD3WHP8_SINWO</name>
<proteinExistence type="predicted"/>
<dbReference type="Proteomes" id="UP001634394">
    <property type="component" value="Unassembled WGS sequence"/>
</dbReference>
<feature type="signal peptide" evidence="1">
    <location>
        <begin position="1"/>
        <end position="17"/>
    </location>
</feature>
<keyword evidence="3" id="KW-1185">Reference proteome</keyword>
<protein>
    <submittedName>
        <fullName evidence="2">Uncharacterized protein</fullName>
    </submittedName>
</protein>
<evidence type="ECO:0000256" key="1">
    <source>
        <dbReference type="SAM" id="SignalP"/>
    </source>
</evidence>
<dbReference type="AlphaFoldDB" id="A0ABD3WHP8"/>
<feature type="chain" id="PRO_5044877187" evidence="1">
    <location>
        <begin position="18"/>
        <end position="194"/>
    </location>
</feature>